<keyword evidence="1 2" id="KW-0238">DNA-binding</keyword>
<dbReference type="RefSeq" id="WP_344977148.1">
    <property type="nucleotide sequence ID" value="NZ_BAABDD010000048.1"/>
</dbReference>
<feature type="DNA-binding region" description="H-T-H motif" evidence="2">
    <location>
        <begin position="40"/>
        <end position="59"/>
    </location>
</feature>
<dbReference type="Proteomes" id="UP001500908">
    <property type="component" value="Unassembled WGS sequence"/>
</dbReference>
<evidence type="ECO:0000313" key="5">
    <source>
        <dbReference type="Proteomes" id="UP001500908"/>
    </source>
</evidence>
<feature type="domain" description="HTH tetR-type" evidence="3">
    <location>
        <begin position="17"/>
        <end position="77"/>
    </location>
</feature>
<organism evidence="4 5">
    <name type="scientific">Salinactinospora qingdaonensis</name>
    <dbReference type="NCBI Taxonomy" id="702744"/>
    <lineage>
        <taxon>Bacteria</taxon>
        <taxon>Bacillati</taxon>
        <taxon>Actinomycetota</taxon>
        <taxon>Actinomycetes</taxon>
        <taxon>Streptosporangiales</taxon>
        <taxon>Nocardiopsidaceae</taxon>
        <taxon>Salinactinospora</taxon>
    </lineage>
</organism>
<proteinExistence type="predicted"/>
<evidence type="ECO:0000256" key="1">
    <source>
        <dbReference type="ARBA" id="ARBA00023125"/>
    </source>
</evidence>
<dbReference type="InterPro" id="IPR050109">
    <property type="entry name" value="HTH-type_TetR-like_transc_reg"/>
</dbReference>
<dbReference type="Gene3D" id="1.10.357.10">
    <property type="entry name" value="Tetracycline Repressor, domain 2"/>
    <property type="match status" value="1"/>
</dbReference>
<dbReference type="InterPro" id="IPR001647">
    <property type="entry name" value="HTH_TetR"/>
</dbReference>
<evidence type="ECO:0000256" key="2">
    <source>
        <dbReference type="PROSITE-ProRule" id="PRU00335"/>
    </source>
</evidence>
<dbReference type="Pfam" id="PF18556">
    <property type="entry name" value="TetR_C_35"/>
    <property type="match status" value="1"/>
</dbReference>
<dbReference type="PANTHER" id="PTHR30055:SF146">
    <property type="entry name" value="HTH-TYPE TRANSCRIPTIONAL DUAL REGULATOR CECR"/>
    <property type="match status" value="1"/>
</dbReference>
<dbReference type="InterPro" id="IPR009057">
    <property type="entry name" value="Homeodomain-like_sf"/>
</dbReference>
<keyword evidence="5" id="KW-1185">Reference proteome</keyword>
<dbReference type="InterPro" id="IPR040611">
    <property type="entry name" value="AlkX_C"/>
</dbReference>
<dbReference type="SUPFAM" id="SSF46689">
    <property type="entry name" value="Homeodomain-like"/>
    <property type="match status" value="1"/>
</dbReference>
<evidence type="ECO:0000313" key="4">
    <source>
        <dbReference type="EMBL" id="GAA3765651.1"/>
    </source>
</evidence>
<name>A0ABP7GIT1_9ACTN</name>
<dbReference type="PANTHER" id="PTHR30055">
    <property type="entry name" value="HTH-TYPE TRANSCRIPTIONAL REGULATOR RUTR"/>
    <property type="match status" value="1"/>
</dbReference>
<evidence type="ECO:0000259" key="3">
    <source>
        <dbReference type="PROSITE" id="PS50977"/>
    </source>
</evidence>
<sequence length="204" mass="22310">MTRVSGDGRPAGQRSGRGVRERLLDAAYTEIVAGRWARMRMADIAGQAGVSRQTLYNEFGTKEGLLQAVVLREGECFLDHVVAILMEYQSEPVRAVGQATRWTLTAAADNLLLRAIITGDTELLPVLTTRAQPIHVALGERMAAFLLERWPELGDLAATVAEVSLRLTISYVLLPNDSERAAEHVETVVGSMLREAGQQASLQR</sequence>
<comment type="caution">
    <text evidence="4">The sequence shown here is derived from an EMBL/GenBank/DDBJ whole genome shotgun (WGS) entry which is preliminary data.</text>
</comment>
<reference evidence="5" key="1">
    <citation type="journal article" date="2019" name="Int. J. Syst. Evol. Microbiol.">
        <title>The Global Catalogue of Microorganisms (GCM) 10K type strain sequencing project: providing services to taxonomists for standard genome sequencing and annotation.</title>
        <authorList>
            <consortium name="The Broad Institute Genomics Platform"/>
            <consortium name="The Broad Institute Genome Sequencing Center for Infectious Disease"/>
            <person name="Wu L."/>
            <person name="Ma J."/>
        </authorList>
    </citation>
    <scope>NUCLEOTIDE SEQUENCE [LARGE SCALE GENOMIC DNA]</scope>
    <source>
        <strain evidence="5">JCM 17137</strain>
    </source>
</reference>
<protein>
    <submittedName>
        <fullName evidence="4">TetR/AcrR family transcriptional regulator</fullName>
    </submittedName>
</protein>
<dbReference type="EMBL" id="BAABDD010000048">
    <property type="protein sequence ID" value="GAA3765651.1"/>
    <property type="molecule type" value="Genomic_DNA"/>
</dbReference>
<gene>
    <name evidence="4" type="ORF">GCM10022402_48640</name>
</gene>
<dbReference type="Pfam" id="PF00440">
    <property type="entry name" value="TetR_N"/>
    <property type="match status" value="1"/>
</dbReference>
<accession>A0ABP7GIT1</accession>
<dbReference type="PROSITE" id="PS50977">
    <property type="entry name" value="HTH_TETR_2"/>
    <property type="match status" value="1"/>
</dbReference>